<evidence type="ECO:0000259" key="4">
    <source>
        <dbReference type="Pfam" id="PF04500"/>
    </source>
</evidence>
<dbReference type="InterPro" id="IPR007588">
    <property type="entry name" value="Znf_FLYWCH"/>
</dbReference>
<dbReference type="Pfam" id="PF04500">
    <property type="entry name" value="FLYWCH"/>
    <property type="match status" value="2"/>
</dbReference>
<evidence type="ECO:0000256" key="3">
    <source>
        <dbReference type="ARBA" id="ARBA00022833"/>
    </source>
</evidence>
<feature type="domain" description="FLYWCH-type" evidence="4">
    <location>
        <begin position="1"/>
        <end position="49"/>
    </location>
</feature>
<dbReference type="Proteomes" id="UP000887560">
    <property type="component" value="Unplaced"/>
</dbReference>
<dbReference type="InterPro" id="IPR040312">
    <property type="entry name" value="FWCH1/FWCH2"/>
</dbReference>
<evidence type="ECO:0000259" key="5">
    <source>
        <dbReference type="Pfam" id="PF10551"/>
    </source>
</evidence>
<evidence type="ECO:0000313" key="6">
    <source>
        <dbReference type="Proteomes" id="UP000887560"/>
    </source>
</evidence>
<keyword evidence="1" id="KW-0479">Metal-binding</keyword>
<dbReference type="Pfam" id="PF10551">
    <property type="entry name" value="MULE"/>
    <property type="match status" value="1"/>
</dbReference>
<dbReference type="InterPro" id="IPR018289">
    <property type="entry name" value="MULE_transposase_dom"/>
</dbReference>
<evidence type="ECO:0000256" key="2">
    <source>
        <dbReference type="ARBA" id="ARBA00022771"/>
    </source>
</evidence>
<sequence>MLIHNGYKYIREYSRGLNTYWCCKELRTKIKCRGRSKTVGDEVIETQPHTCIPSSSVVEEPLNGSNIISKPQGCNALSSDVGSECIAGASKTPVLSTSKIVSFISPIQKKPKTKEILNRPNRKCPKPSPSEIFTTTTRGNQMLVHKGYRYIKDYGKAGRIYWACKEYKTNEKCPGRAKTVDNDVFVTQPHSCVPSLTLIEATRIRNNILQAAKTSKESPKAVINECLAGASDAVIATLPKISSLATTIKRKRRLQGNRVVPFVYCLIPNKSEEIYKRALTCVLNSIGERRPMMFIIDFEKSVENVIRSLIPQTHVAGCWFHFNQSIWQSIQNLGLNTRFDQEPEYALALKKFSVLALCDVQNVFQRFEHLADHFLQQFGDTEAHQDFIENIENMFIGRPRRSPLFPIEMWTSKYITEFHLPSTKNSVEFWHRNLQNIWSSLRQNFFRFLVRILNENEKVDALCSKLDAGEELSVYSKVEYKQANQRLLEIIQNYSNLNENDYFTQCVNFVYFT</sequence>
<keyword evidence="2" id="KW-0863">Zinc-finger</keyword>
<evidence type="ECO:0000313" key="7">
    <source>
        <dbReference type="WBParaSite" id="scf7180000420574.g5479"/>
    </source>
</evidence>
<protein>
    <submittedName>
        <fullName evidence="7">FLYWCH-type domain-containing protein</fullName>
    </submittedName>
</protein>
<organism evidence="6 7">
    <name type="scientific">Meloidogyne floridensis</name>
    <dbReference type="NCBI Taxonomy" id="298350"/>
    <lineage>
        <taxon>Eukaryota</taxon>
        <taxon>Metazoa</taxon>
        <taxon>Ecdysozoa</taxon>
        <taxon>Nematoda</taxon>
        <taxon>Chromadorea</taxon>
        <taxon>Rhabditida</taxon>
        <taxon>Tylenchina</taxon>
        <taxon>Tylenchomorpha</taxon>
        <taxon>Tylenchoidea</taxon>
        <taxon>Meloidogynidae</taxon>
        <taxon>Meloidogyninae</taxon>
        <taxon>Meloidogyne</taxon>
    </lineage>
</organism>
<dbReference type="Gene3D" id="2.20.25.240">
    <property type="match status" value="2"/>
</dbReference>
<feature type="domain" description="MULE transposase" evidence="5">
    <location>
        <begin position="257"/>
        <end position="324"/>
    </location>
</feature>
<dbReference type="PANTHER" id="PTHR31665">
    <property type="entry name" value="FLYWCH FAMILY MEMBER 2-RELATED"/>
    <property type="match status" value="1"/>
</dbReference>
<keyword evidence="3" id="KW-0862">Zinc</keyword>
<evidence type="ECO:0000256" key="1">
    <source>
        <dbReference type="ARBA" id="ARBA00022723"/>
    </source>
</evidence>
<dbReference type="AlphaFoldDB" id="A0A915NP24"/>
<dbReference type="GO" id="GO:0008270">
    <property type="term" value="F:zinc ion binding"/>
    <property type="evidence" value="ECO:0007669"/>
    <property type="project" value="UniProtKB-KW"/>
</dbReference>
<dbReference type="PANTHER" id="PTHR31665:SF0">
    <property type="entry name" value="FLYWCH FAMILY MEMBER 2"/>
    <property type="match status" value="1"/>
</dbReference>
<proteinExistence type="predicted"/>
<reference evidence="7" key="1">
    <citation type="submission" date="2022-11" db="UniProtKB">
        <authorList>
            <consortium name="WormBaseParasite"/>
        </authorList>
    </citation>
    <scope>IDENTIFICATION</scope>
</reference>
<feature type="domain" description="FLYWCH-type" evidence="4">
    <location>
        <begin position="133"/>
        <end position="190"/>
    </location>
</feature>
<dbReference type="WBParaSite" id="scf7180000420574.g5479">
    <property type="protein sequence ID" value="scf7180000420574.g5479"/>
    <property type="gene ID" value="scf7180000420574.g5479"/>
</dbReference>
<accession>A0A915NP24</accession>
<keyword evidence="6" id="KW-1185">Reference proteome</keyword>
<name>A0A915NP24_9BILA</name>